<dbReference type="GO" id="GO:0016787">
    <property type="term" value="F:hydrolase activity"/>
    <property type="evidence" value="ECO:0007669"/>
    <property type="project" value="UniProtKB-KW"/>
</dbReference>
<evidence type="ECO:0000313" key="3">
    <source>
        <dbReference type="Proteomes" id="UP000580474"/>
    </source>
</evidence>
<dbReference type="AlphaFoldDB" id="A0A840NDS6"/>
<dbReference type="RefSeq" id="WP_184476848.1">
    <property type="nucleotide sequence ID" value="NZ_JACHIV010000001.1"/>
</dbReference>
<dbReference type="EMBL" id="JACHIV010000001">
    <property type="protein sequence ID" value="MBB5067372.1"/>
    <property type="molecule type" value="Genomic_DNA"/>
</dbReference>
<feature type="transmembrane region" description="Helical" evidence="1">
    <location>
        <begin position="29"/>
        <end position="55"/>
    </location>
</feature>
<keyword evidence="2" id="KW-0378">Hydrolase</keyword>
<reference evidence="2 3" key="1">
    <citation type="submission" date="2020-08" db="EMBL/GenBank/DDBJ databases">
        <title>Sequencing the genomes of 1000 actinobacteria strains.</title>
        <authorList>
            <person name="Klenk H.-P."/>
        </authorList>
    </citation>
    <scope>NUCLEOTIDE SEQUENCE [LARGE SCALE GENOMIC DNA]</scope>
    <source>
        <strain evidence="2 3">DSM 45582</strain>
    </source>
</reference>
<protein>
    <submittedName>
        <fullName evidence="2">Putative effector of murein hydrolase LrgA (UPF0299 family)</fullName>
    </submittedName>
</protein>
<gene>
    <name evidence="2" type="ORF">BJ969_000460</name>
</gene>
<name>A0A840NDS6_9PSEU</name>
<proteinExistence type="predicted"/>
<accession>A0A840NDS6</accession>
<keyword evidence="1" id="KW-0812">Transmembrane</keyword>
<keyword evidence="1" id="KW-1133">Transmembrane helix</keyword>
<sequence length="168" mass="17624">MVVSIPYGPPPPPRYIPVSAAWIRHAKRCLLGAGLPLLFVSAMVGAAGIPAPFFLVSVGSFAVLTAMLTAVAALFGFMHGVFTLTARSYFKTGWLEANGATGSRRGSVILMGGVFALSALAAFSLHLDSEGGVELLVYTAFLFLPAFLSFVATIVTFTALRSDIPGLR</sequence>
<evidence type="ECO:0000256" key="1">
    <source>
        <dbReference type="SAM" id="Phobius"/>
    </source>
</evidence>
<dbReference type="Proteomes" id="UP000580474">
    <property type="component" value="Unassembled WGS sequence"/>
</dbReference>
<feature type="transmembrane region" description="Helical" evidence="1">
    <location>
        <begin position="61"/>
        <end position="86"/>
    </location>
</feature>
<keyword evidence="3" id="KW-1185">Reference proteome</keyword>
<evidence type="ECO:0000313" key="2">
    <source>
        <dbReference type="EMBL" id="MBB5067372.1"/>
    </source>
</evidence>
<organism evidence="2 3">
    <name type="scientific">Saccharopolyspora gloriosae</name>
    <dbReference type="NCBI Taxonomy" id="455344"/>
    <lineage>
        <taxon>Bacteria</taxon>
        <taxon>Bacillati</taxon>
        <taxon>Actinomycetota</taxon>
        <taxon>Actinomycetes</taxon>
        <taxon>Pseudonocardiales</taxon>
        <taxon>Pseudonocardiaceae</taxon>
        <taxon>Saccharopolyspora</taxon>
    </lineage>
</organism>
<feature type="transmembrane region" description="Helical" evidence="1">
    <location>
        <begin position="137"/>
        <end position="160"/>
    </location>
</feature>
<comment type="caution">
    <text evidence="2">The sequence shown here is derived from an EMBL/GenBank/DDBJ whole genome shotgun (WGS) entry which is preliminary data.</text>
</comment>
<feature type="transmembrane region" description="Helical" evidence="1">
    <location>
        <begin position="107"/>
        <end position="125"/>
    </location>
</feature>
<keyword evidence="1" id="KW-0472">Membrane</keyword>